<organism evidence="1 2">
    <name type="scientific">Brevibacterium salitolerans</name>
    <dbReference type="NCBI Taxonomy" id="1403566"/>
    <lineage>
        <taxon>Bacteria</taxon>
        <taxon>Bacillati</taxon>
        <taxon>Actinomycetota</taxon>
        <taxon>Actinomycetes</taxon>
        <taxon>Micrococcales</taxon>
        <taxon>Brevibacteriaceae</taxon>
        <taxon>Brevibacterium</taxon>
    </lineage>
</organism>
<keyword evidence="2" id="KW-1185">Reference proteome</keyword>
<evidence type="ECO:0008006" key="3">
    <source>
        <dbReference type="Google" id="ProtNLM"/>
    </source>
</evidence>
<proteinExistence type="predicted"/>
<protein>
    <recommendedName>
        <fullName evidence="3">Histidine phosphatase family protein</fullName>
    </recommendedName>
</protein>
<name>A0ABN2WFV7_9MICO</name>
<dbReference type="SUPFAM" id="SSF53254">
    <property type="entry name" value="Phosphoglycerate mutase-like"/>
    <property type="match status" value="1"/>
</dbReference>
<dbReference type="SMART" id="SM00855">
    <property type="entry name" value="PGAM"/>
    <property type="match status" value="1"/>
</dbReference>
<dbReference type="Pfam" id="PF00300">
    <property type="entry name" value="His_Phos_1"/>
    <property type="match status" value="1"/>
</dbReference>
<reference evidence="1 2" key="1">
    <citation type="journal article" date="2019" name="Int. J. Syst. Evol. Microbiol.">
        <title>The Global Catalogue of Microorganisms (GCM) 10K type strain sequencing project: providing services to taxonomists for standard genome sequencing and annotation.</title>
        <authorList>
            <consortium name="The Broad Institute Genomics Platform"/>
            <consortium name="The Broad Institute Genome Sequencing Center for Infectious Disease"/>
            <person name="Wu L."/>
            <person name="Ma J."/>
        </authorList>
    </citation>
    <scope>NUCLEOTIDE SEQUENCE [LARGE SCALE GENOMIC DNA]</scope>
    <source>
        <strain evidence="1 2">JCM 15900</strain>
    </source>
</reference>
<evidence type="ECO:0000313" key="2">
    <source>
        <dbReference type="Proteomes" id="UP001500984"/>
    </source>
</evidence>
<gene>
    <name evidence="1" type="ORF">GCM10009823_08630</name>
</gene>
<dbReference type="InterPro" id="IPR029033">
    <property type="entry name" value="His_PPase_superfam"/>
</dbReference>
<dbReference type="Gene3D" id="3.40.50.1240">
    <property type="entry name" value="Phosphoglycerate mutase-like"/>
    <property type="match status" value="1"/>
</dbReference>
<evidence type="ECO:0000313" key="1">
    <source>
        <dbReference type="EMBL" id="GAA2091482.1"/>
    </source>
</evidence>
<dbReference type="CDD" id="cd07067">
    <property type="entry name" value="HP_PGM_like"/>
    <property type="match status" value="1"/>
</dbReference>
<sequence length="164" mass="17149">MPLLVLARHAFTPSAPASGTTDFERPLDATGLAQARRMGAFLAAFAAGEGTPLDTVIASAAVRTMQTARAAAEGLGMDAEAVRPDRALYDATAAEWEEAIATIPARASGALVVGHQPALTDIVAARSGVWPLPGLRPSTVAVFRLDSWEQEPPYGEPAVLRDFV</sequence>
<dbReference type="Proteomes" id="UP001500984">
    <property type="component" value="Unassembled WGS sequence"/>
</dbReference>
<accession>A0ABN2WFV7</accession>
<comment type="caution">
    <text evidence="1">The sequence shown here is derived from an EMBL/GenBank/DDBJ whole genome shotgun (WGS) entry which is preliminary data.</text>
</comment>
<dbReference type="RefSeq" id="WP_344335455.1">
    <property type="nucleotide sequence ID" value="NZ_BAAAPZ010000002.1"/>
</dbReference>
<dbReference type="EMBL" id="BAAAPZ010000002">
    <property type="protein sequence ID" value="GAA2091482.1"/>
    <property type="molecule type" value="Genomic_DNA"/>
</dbReference>
<dbReference type="InterPro" id="IPR013078">
    <property type="entry name" value="His_Pase_superF_clade-1"/>
</dbReference>